<evidence type="ECO:0000313" key="2">
    <source>
        <dbReference type="Proteomes" id="UP000001542"/>
    </source>
</evidence>
<dbReference type="InParanoid" id="A2FP74"/>
<dbReference type="KEGG" id="tva:4751027"/>
<gene>
    <name evidence="1" type="ORF">TVAG_277140</name>
</gene>
<reference evidence="1" key="1">
    <citation type="submission" date="2006-10" db="EMBL/GenBank/DDBJ databases">
        <authorList>
            <person name="Amadeo P."/>
            <person name="Zhao Q."/>
            <person name="Wortman J."/>
            <person name="Fraser-Liggett C."/>
            <person name="Carlton J."/>
        </authorList>
    </citation>
    <scope>NUCLEOTIDE SEQUENCE</scope>
    <source>
        <strain evidence="1">G3</strain>
    </source>
</reference>
<name>A2FP74_TRIV3</name>
<dbReference type="VEuPathDB" id="TrichDB:TVAG_277140"/>
<proteinExistence type="predicted"/>
<dbReference type="RefSeq" id="XP_001306239.1">
    <property type="nucleotide sequence ID" value="XM_001306238.1"/>
</dbReference>
<dbReference type="OrthoDB" id="360521at2759"/>
<organism evidence="1 2">
    <name type="scientific">Trichomonas vaginalis (strain ATCC PRA-98 / G3)</name>
    <dbReference type="NCBI Taxonomy" id="412133"/>
    <lineage>
        <taxon>Eukaryota</taxon>
        <taxon>Metamonada</taxon>
        <taxon>Parabasalia</taxon>
        <taxon>Trichomonadida</taxon>
        <taxon>Trichomonadidae</taxon>
        <taxon>Trichomonas</taxon>
    </lineage>
</organism>
<sequence>MEALLLPGEYIVQEFGTVTFDMGGKKDKGPLYVTNGRLLIYDKSSNSFPVDYDPTLLKDTKAQQKVSKDNPTTDASNSVSRLVNTTNNKPLILITFHGKECNNDQSNFNKAYLTLKESKPIPKVSKDQVDNTPLELRIFNELCVNNKTLASILNTKDDLSNQFFTDNFNNFESEIISIFAKHRSQIIGYSSKDQWQLSQKADTTSGANISKYSLDEQTIRQIFRRHPKFHEEYKKLSTPEEQEKFFSEKFIDHIRKYNDITQLTNIEDIDIEHFNPQDTQYRFKQLEICCNIEKLGDTYTYSGIFDKDTMKPPETITLTDVSTHTELVLIELGVIPDTSKNKTDINKYKNMPIERIDSLAADLSVPEEIKYTPFCVDKSKLFQQSYTAPSQEEWTSSIDAFNSELHQAHQSFTDAKCNFNQFRTVLIEMTIKSQLLNDYDISALTEEQISLIEKFAEFYSELEIYAFTYWKAIDKKAAQIQTQIREKVQNLKDRVQRFVRTSDEKMLLNSLFDNMNSIIDPILGGKTFAQLPQNTNATGFSFMSF</sequence>
<dbReference type="EMBL" id="DS113920">
    <property type="protein sequence ID" value="EAX93309.1"/>
    <property type="molecule type" value="Genomic_DNA"/>
</dbReference>
<dbReference type="VEuPathDB" id="TrichDB:TVAGG3_0154540"/>
<protein>
    <submittedName>
        <fullName evidence="1">Uncharacterized protein</fullName>
    </submittedName>
</protein>
<dbReference type="SMR" id="A2FP74"/>
<keyword evidence="2" id="KW-1185">Reference proteome</keyword>
<reference evidence="1" key="2">
    <citation type="journal article" date="2007" name="Science">
        <title>Draft genome sequence of the sexually transmitted pathogen Trichomonas vaginalis.</title>
        <authorList>
            <person name="Carlton J.M."/>
            <person name="Hirt R.P."/>
            <person name="Silva J.C."/>
            <person name="Delcher A.L."/>
            <person name="Schatz M."/>
            <person name="Zhao Q."/>
            <person name="Wortman J.R."/>
            <person name="Bidwell S.L."/>
            <person name="Alsmark U.C.M."/>
            <person name="Besteiro S."/>
            <person name="Sicheritz-Ponten T."/>
            <person name="Noel C.J."/>
            <person name="Dacks J.B."/>
            <person name="Foster P.G."/>
            <person name="Simillion C."/>
            <person name="Van de Peer Y."/>
            <person name="Miranda-Saavedra D."/>
            <person name="Barton G.J."/>
            <person name="Westrop G.D."/>
            <person name="Mueller S."/>
            <person name="Dessi D."/>
            <person name="Fiori P.L."/>
            <person name="Ren Q."/>
            <person name="Paulsen I."/>
            <person name="Zhang H."/>
            <person name="Bastida-Corcuera F.D."/>
            <person name="Simoes-Barbosa A."/>
            <person name="Brown M.T."/>
            <person name="Hayes R.D."/>
            <person name="Mukherjee M."/>
            <person name="Okumura C.Y."/>
            <person name="Schneider R."/>
            <person name="Smith A.J."/>
            <person name="Vanacova S."/>
            <person name="Villalvazo M."/>
            <person name="Haas B.J."/>
            <person name="Pertea M."/>
            <person name="Feldblyum T.V."/>
            <person name="Utterback T.R."/>
            <person name="Shu C.L."/>
            <person name="Osoegawa K."/>
            <person name="de Jong P.J."/>
            <person name="Hrdy I."/>
            <person name="Horvathova L."/>
            <person name="Zubacova Z."/>
            <person name="Dolezal P."/>
            <person name="Malik S.B."/>
            <person name="Logsdon J.M. Jr."/>
            <person name="Henze K."/>
            <person name="Gupta A."/>
            <person name="Wang C.C."/>
            <person name="Dunne R.L."/>
            <person name="Upcroft J.A."/>
            <person name="Upcroft P."/>
            <person name="White O."/>
            <person name="Salzberg S.L."/>
            <person name="Tang P."/>
            <person name="Chiu C.-H."/>
            <person name="Lee Y.-S."/>
            <person name="Embley T.M."/>
            <person name="Coombs G.H."/>
            <person name="Mottram J.C."/>
            <person name="Tachezy J."/>
            <person name="Fraser-Liggett C.M."/>
            <person name="Johnson P.J."/>
        </authorList>
    </citation>
    <scope>NUCLEOTIDE SEQUENCE [LARGE SCALE GENOMIC DNA]</scope>
    <source>
        <strain evidence="1">G3</strain>
    </source>
</reference>
<dbReference type="Proteomes" id="UP000001542">
    <property type="component" value="Unassembled WGS sequence"/>
</dbReference>
<accession>A2FP74</accession>
<evidence type="ECO:0000313" key="1">
    <source>
        <dbReference type="EMBL" id="EAX93309.1"/>
    </source>
</evidence>
<dbReference type="AlphaFoldDB" id="A2FP74"/>